<organism evidence="2 3">
    <name type="scientific">Rosa chinensis</name>
    <name type="common">China rose</name>
    <dbReference type="NCBI Taxonomy" id="74649"/>
    <lineage>
        <taxon>Eukaryota</taxon>
        <taxon>Viridiplantae</taxon>
        <taxon>Streptophyta</taxon>
        <taxon>Embryophyta</taxon>
        <taxon>Tracheophyta</taxon>
        <taxon>Spermatophyta</taxon>
        <taxon>Magnoliopsida</taxon>
        <taxon>eudicotyledons</taxon>
        <taxon>Gunneridae</taxon>
        <taxon>Pentapetalae</taxon>
        <taxon>rosids</taxon>
        <taxon>fabids</taxon>
        <taxon>Rosales</taxon>
        <taxon>Rosaceae</taxon>
        <taxon>Rosoideae</taxon>
        <taxon>Rosoideae incertae sedis</taxon>
        <taxon>Rosa</taxon>
    </lineage>
</organism>
<protein>
    <recommendedName>
        <fullName evidence="4">Transmembrane protein</fullName>
    </recommendedName>
</protein>
<gene>
    <name evidence="2" type="ORF">RchiOBHm_Chr3g0449431</name>
</gene>
<evidence type="ECO:0000256" key="1">
    <source>
        <dbReference type="SAM" id="Phobius"/>
    </source>
</evidence>
<evidence type="ECO:0000313" key="2">
    <source>
        <dbReference type="EMBL" id="PRQ41679.1"/>
    </source>
</evidence>
<dbReference type="Proteomes" id="UP000238479">
    <property type="component" value="Chromosome 3"/>
</dbReference>
<name>A0A2P6R5L0_ROSCH</name>
<accession>A0A2P6R5L0</accession>
<keyword evidence="1" id="KW-0812">Transmembrane</keyword>
<dbReference type="EMBL" id="PDCK01000041">
    <property type="protein sequence ID" value="PRQ41679.1"/>
    <property type="molecule type" value="Genomic_DNA"/>
</dbReference>
<sequence length="109" mass="12805">MCGFGFGLLLVWVVVEEERSWVSVFFSIFWGTQMEFFVRILVGSGFVMHVIVGLLWNAITVMIRDPQVSCIFWGRKQKVGILVAEEEKAWVSIFSCIFLVPKWRFLFWF</sequence>
<keyword evidence="1" id="KW-0472">Membrane</keyword>
<keyword evidence="1" id="KW-1133">Transmembrane helix</keyword>
<dbReference type="AlphaFoldDB" id="A0A2P6R5L0"/>
<feature type="transmembrane region" description="Helical" evidence="1">
    <location>
        <begin position="36"/>
        <end position="56"/>
    </location>
</feature>
<keyword evidence="3" id="KW-1185">Reference proteome</keyword>
<evidence type="ECO:0000313" key="3">
    <source>
        <dbReference type="Proteomes" id="UP000238479"/>
    </source>
</evidence>
<evidence type="ECO:0008006" key="4">
    <source>
        <dbReference type="Google" id="ProtNLM"/>
    </source>
</evidence>
<dbReference type="Gramene" id="PRQ41679">
    <property type="protein sequence ID" value="PRQ41679"/>
    <property type="gene ID" value="RchiOBHm_Chr3g0449431"/>
</dbReference>
<comment type="caution">
    <text evidence="2">The sequence shown here is derived from an EMBL/GenBank/DDBJ whole genome shotgun (WGS) entry which is preliminary data.</text>
</comment>
<proteinExistence type="predicted"/>
<reference evidence="2 3" key="1">
    <citation type="journal article" date="2018" name="Nat. Genet.">
        <title>The Rosa genome provides new insights in the design of modern roses.</title>
        <authorList>
            <person name="Bendahmane M."/>
        </authorList>
    </citation>
    <scope>NUCLEOTIDE SEQUENCE [LARGE SCALE GENOMIC DNA]</scope>
    <source>
        <strain evidence="3">cv. Old Blush</strain>
    </source>
</reference>